<dbReference type="AlphaFoldDB" id="A0A3N5CTT0"/>
<organism evidence="3 4">
    <name type="scientific">Aurantiacibacter spongiae</name>
    <dbReference type="NCBI Taxonomy" id="2488860"/>
    <lineage>
        <taxon>Bacteria</taxon>
        <taxon>Pseudomonadati</taxon>
        <taxon>Pseudomonadota</taxon>
        <taxon>Alphaproteobacteria</taxon>
        <taxon>Sphingomonadales</taxon>
        <taxon>Erythrobacteraceae</taxon>
        <taxon>Aurantiacibacter</taxon>
    </lineage>
</organism>
<keyword evidence="2" id="KW-0732">Signal</keyword>
<comment type="caution">
    <text evidence="3">The sequence shown here is derived from an EMBL/GenBank/DDBJ whole genome shotgun (WGS) entry which is preliminary data.</text>
</comment>
<evidence type="ECO:0000313" key="3">
    <source>
        <dbReference type="EMBL" id="RPF72107.1"/>
    </source>
</evidence>
<reference evidence="3 4" key="1">
    <citation type="submission" date="2018-11" db="EMBL/GenBank/DDBJ databases">
        <title>Erythrobacter spongiae sp. nov., isolated from a marine sponge.</title>
        <authorList>
            <person name="Zhuang L."/>
            <person name="Luo L."/>
        </authorList>
    </citation>
    <scope>NUCLEOTIDE SEQUENCE [LARGE SCALE GENOMIC DNA]</scope>
    <source>
        <strain evidence="3 4">HN-E23</strain>
    </source>
</reference>
<keyword evidence="4" id="KW-1185">Reference proteome</keyword>
<feature type="chain" id="PRO_5018338611" evidence="2">
    <location>
        <begin position="23"/>
        <end position="53"/>
    </location>
</feature>
<proteinExistence type="predicted"/>
<dbReference type="GO" id="GO:0016853">
    <property type="term" value="F:isomerase activity"/>
    <property type="evidence" value="ECO:0007669"/>
    <property type="project" value="UniProtKB-KW"/>
</dbReference>
<sequence>MTQRIPSSKAAIATAAIGSAVAAAMLYTTRQRRGKDRSAQINRVPNGENPETD</sequence>
<evidence type="ECO:0000256" key="1">
    <source>
        <dbReference type="SAM" id="MobiDB-lite"/>
    </source>
</evidence>
<evidence type="ECO:0000256" key="2">
    <source>
        <dbReference type="SAM" id="SignalP"/>
    </source>
</evidence>
<feature type="signal peptide" evidence="2">
    <location>
        <begin position="1"/>
        <end position="22"/>
    </location>
</feature>
<dbReference type="RefSeq" id="WP_123881198.1">
    <property type="nucleotide sequence ID" value="NZ_RPFZ01000001.1"/>
</dbReference>
<dbReference type="Proteomes" id="UP000275232">
    <property type="component" value="Unassembled WGS sequence"/>
</dbReference>
<feature type="region of interest" description="Disordered" evidence="1">
    <location>
        <begin position="30"/>
        <end position="53"/>
    </location>
</feature>
<name>A0A3N5CTT0_9SPHN</name>
<dbReference type="EMBL" id="RPFZ01000001">
    <property type="protein sequence ID" value="RPF72107.1"/>
    <property type="molecule type" value="Genomic_DNA"/>
</dbReference>
<accession>A0A3N5CTT0</accession>
<keyword evidence="3" id="KW-0413">Isomerase</keyword>
<evidence type="ECO:0000313" key="4">
    <source>
        <dbReference type="Proteomes" id="UP000275232"/>
    </source>
</evidence>
<gene>
    <name evidence="3" type="ORF">EG799_11115</name>
</gene>
<protein>
    <submittedName>
        <fullName evidence="3">Isopropylmalate isomerase</fullName>
    </submittedName>
</protein>